<evidence type="ECO:0000259" key="1">
    <source>
        <dbReference type="Pfam" id="PF04054"/>
    </source>
</evidence>
<dbReference type="EMBL" id="PGGS01003550">
    <property type="protein sequence ID" value="PNG99248.1"/>
    <property type="molecule type" value="Genomic_DNA"/>
</dbReference>
<sequence>ALFIFLTGQVRAAGVLKMDDATDRFLRTLTELAVAHCLASAEAAAAAAANSGARQDAAGSGPLSFIATDALVSLVAALVVQLNGGETLLNRYLALLVGLIKRDADEASVKFNARPYLRIWVGLMSELGVVPGSHAAAALAAAANADPSLGAPPAAADPGAQMRYLRACGVALHALQPLSVPGFAFGWLELIAHRSFMPRVLTAQLASGWPLFASLLIALLRFLEPYLRAADLSESIKQLYKGCLRLLLVLLHDFPEFLCEHHFSLCEAIPAPAVQMRNLVLSAFPRNMRLPDPFTPNLK</sequence>
<evidence type="ECO:0000313" key="2">
    <source>
        <dbReference type="EMBL" id="PNG99248.1"/>
    </source>
</evidence>
<gene>
    <name evidence="2" type="ORF">TSOC_014979</name>
</gene>
<dbReference type="PANTHER" id="PTHR13162">
    <property type="entry name" value="CCR4-NOT TRANSCRIPTION COMPLEX"/>
    <property type="match status" value="1"/>
</dbReference>
<dbReference type="Pfam" id="PF04054">
    <property type="entry name" value="Not1"/>
    <property type="match status" value="1"/>
</dbReference>
<feature type="non-terminal residue" evidence="2">
    <location>
        <position position="299"/>
    </location>
</feature>
<reference evidence="2 3" key="1">
    <citation type="journal article" date="2017" name="Mol. Biol. Evol.">
        <title>The 4-celled Tetrabaena socialis nuclear genome reveals the essential components for genetic control of cell number at the origin of multicellularity in the volvocine lineage.</title>
        <authorList>
            <person name="Featherston J."/>
            <person name="Arakaki Y."/>
            <person name="Hanschen E.R."/>
            <person name="Ferris P.J."/>
            <person name="Michod R.E."/>
            <person name="Olson B.J.S.C."/>
            <person name="Nozaki H."/>
            <person name="Durand P.M."/>
        </authorList>
    </citation>
    <scope>NUCLEOTIDE SEQUENCE [LARGE SCALE GENOMIC DNA]</scope>
    <source>
        <strain evidence="2 3">NIES-571</strain>
    </source>
</reference>
<dbReference type="GO" id="GO:0060090">
    <property type="term" value="F:molecular adaptor activity"/>
    <property type="evidence" value="ECO:0007669"/>
    <property type="project" value="TreeGrafter"/>
</dbReference>
<dbReference type="InterPro" id="IPR040398">
    <property type="entry name" value="Not1"/>
</dbReference>
<evidence type="ECO:0000313" key="3">
    <source>
        <dbReference type="Proteomes" id="UP000236333"/>
    </source>
</evidence>
<dbReference type="GO" id="GO:0000932">
    <property type="term" value="C:P-body"/>
    <property type="evidence" value="ECO:0007669"/>
    <property type="project" value="TreeGrafter"/>
</dbReference>
<feature type="domain" description="CCR4-Not complex component Not1 C-terminal" evidence="1">
    <location>
        <begin position="164"/>
        <end position="299"/>
    </location>
</feature>
<accession>A0A2J7ZG63</accession>
<dbReference type="PANTHER" id="PTHR13162:SF8">
    <property type="entry name" value="CCR4-NOT TRANSCRIPTION COMPLEX SUBUNIT 1"/>
    <property type="match status" value="1"/>
</dbReference>
<name>A0A2J7ZG63_9CHLO</name>
<dbReference type="Proteomes" id="UP000236333">
    <property type="component" value="Unassembled WGS sequence"/>
</dbReference>
<organism evidence="2 3">
    <name type="scientific">Tetrabaena socialis</name>
    <dbReference type="NCBI Taxonomy" id="47790"/>
    <lineage>
        <taxon>Eukaryota</taxon>
        <taxon>Viridiplantae</taxon>
        <taxon>Chlorophyta</taxon>
        <taxon>core chlorophytes</taxon>
        <taxon>Chlorophyceae</taxon>
        <taxon>CS clade</taxon>
        <taxon>Chlamydomonadales</taxon>
        <taxon>Tetrabaenaceae</taxon>
        <taxon>Tetrabaena</taxon>
    </lineage>
</organism>
<dbReference type="GO" id="GO:0000288">
    <property type="term" value="P:nuclear-transcribed mRNA catabolic process, deadenylation-dependent decay"/>
    <property type="evidence" value="ECO:0007669"/>
    <property type="project" value="TreeGrafter"/>
</dbReference>
<dbReference type="Gene3D" id="1.25.40.790">
    <property type="match status" value="1"/>
</dbReference>
<dbReference type="OrthoDB" id="1933107at2759"/>
<comment type="caution">
    <text evidence="2">The sequence shown here is derived from an EMBL/GenBank/DDBJ whole genome shotgun (WGS) entry which is preliminary data.</text>
</comment>
<dbReference type="GO" id="GO:0017148">
    <property type="term" value="P:negative regulation of translation"/>
    <property type="evidence" value="ECO:0007669"/>
    <property type="project" value="InterPro"/>
</dbReference>
<dbReference type="InterPro" id="IPR007196">
    <property type="entry name" value="CCR4-Not_Not1_C"/>
</dbReference>
<proteinExistence type="predicted"/>
<keyword evidence="3" id="KW-1185">Reference proteome</keyword>
<protein>
    <submittedName>
        <fullName evidence="2">CCR4-NOT transcription complex subunit 1</fullName>
    </submittedName>
</protein>
<feature type="non-terminal residue" evidence="2">
    <location>
        <position position="1"/>
    </location>
</feature>
<dbReference type="AlphaFoldDB" id="A0A2J7ZG63"/>
<dbReference type="GO" id="GO:0030015">
    <property type="term" value="C:CCR4-NOT core complex"/>
    <property type="evidence" value="ECO:0007669"/>
    <property type="project" value="InterPro"/>
</dbReference>